<feature type="transmembrane region" description="Helical" evidence="1">
    <location>
        <begin position="191"/>
        <end position="212"/>
    </location>
</feature>
<comment type="caution">
    <text evidence="2">The sequence shown here is derived from an EMBL/GenBank/DDBJ whole genome shotgun (WGS) entry which is preliminary data.</text>
</comment>
<organism evidence="2 3">
    <name type="scientific">Flavobacterium endophyticum</name>
    <dbReference type="NCBI Taxonomy" id="1540163"/>
    <lineage>
        <taxon>Bacteria</taxon>
        <taxon>Pseudomonadati</taxon>
        <taxon>Bacteroidota</taxon>
        <taxon>Flavobacteriia</taxon>
        <taxon>Flavobacteriales</taxon>
        <taxon>Flavobacteriaceae</taxon>
        <taxon>Flavobacterium</taxon>
    </lineage>
</organism>
<keyword evidence="1" id="KW-0472">Membrane</keyword>
<keyword evidence="3" id="KW-1185">Reference proteome</keyword>
<dbReference type="RefSeq" id="WP_121374876.1">
    <property type="nucleotide sequence ID" value="NZ_RBLC01000001.1"/>
</dbReference>
<dbReference type="AlphaFoldDB" id="A0A495MJC8"/>
<evidence type="ECO:0000256" key="1">
    <source>
        <dbReference type="SAM" id="Phobius"/>
    </source>
</evidence>
<feature type="transmembrane region" description="Helical" evidence="1">
    <location>
        <begin position="78"/>
        <end position="96"/>
    </location>
</feature>
<protein>
    <submittedName>
        <fullName evidence="2">Uncharacterized protein DUF3667</fullName>
    </submittedName>
</protein>
<keyword evidence="1" id="KW-0812">Transmembrane</keyword>
<evidence type="ECO:0000313" key="3">
    <source>
        <dbReference type="Proteomes" id="UP000277579"/>
    </source>
</evidence>
<dbReference type="EMBL" id="RBLC01000001">
    <property type="protein sequence ID" value="RKS25480.1"/>
    <property type="molecule type" value="Genomic_DNA"/>
</dbReference>
<proteinExistence type="predicted"/>
<feature type="transmembrane region" description="Helical" evidence="1">
    <location>
        <begin position="224"/>
        <end position="252"/>
    </location>
</feature>
<feature type="transmembrane region" description="Helical" evidence="1">
    <location>
        <begin position="161"/>
        <end position="185"/>
    </location>
</feature>
<dbReference type="Pfam" id="PF12412">
    <property type="entry name" value="DUF3667"/>
    <property type="match status" value="1"/>
</dbReference>
<evidence type="ECO:0000313" key="2">
    <source>
        <dbReference type="EMBL" id="RKS25480.1"/>
    </source>
</evidence>
<reference evidence="2 3" key="1">
    <citation type="submission" date="2018-10" db="EMBL/GenBank/DDBJ databases">
        <title>Genomic Encyclopedia of Archaeal and Bacterial Type Strains, Phase II (KMG-II): from individual species to whole genera.</title>
        <authorList>
            <person name="Goeker M."/>
        </authorList>
    </citation>
    <scope>NUCLEOTIDE SEQUENCE [LARGE SCALE GENOMIC DNA]</scope>
    <source>
        <strain evidence="2 3">DSM 29537</strain>
    </source>
</reference>
<dbReference type="OrthoDB" id="7446256at2"/>
<sequence length="264" mass="30646">MENTCLNCNHLITENFCTYCGQKKYKRIDRKYLTDEVQYMVIHTNKGFFYSLKNIIKAPGKTARDFIDGNRVNHYKPLLMAFVLSGISAFISFKIIDMNSVMERYFAAHTEQKIAVSWMNDLTSVMSSYSSALMLLLIPIVSIVTVLVFRKWGQNYYEHIIMNTYIQILYTIISIVLLSPIMYFLKDSPDTFMLVVIGSTFIIYPIIMTWFYKQFYSQKSISDVIIKVLLLMAVGIILYIGLIFAVAIYMIITNPAMFQQMQPK</sequence>
<accession>A0A495MJC8</accession>
<feature type="transmembrane region" description="Helical" evidence="1">
    <location>
        <begin position="129"/>
        <end position="149"/>
    </location>
</feature>
<dbReference type="InterPro" id="IPR022134">
    <property type="entry name" value="DUF3667"/>
</dbReference>
<gene>
    <name evidence="2" type="ORF">CLV94_0514</name>
</gene>
<name>A0A495MJC8_9FLAO</name>
<dbReference type="Proteomes" id="UP000277579">
    <property type="component" value="Unassembled WGS sequence"/>
</dbReference>
<keyword evidence="1" id="KW-1133">Transmembrane helix</keyword>